<dbReference type="Proteomes" id="UP001732720">
    <property type="component" value="Chromosome 5"/>
</dbReference>
<dbReference type="RefSeq" id="XP_073929965.1">
    <property type="nucleotide sequence ID" value="XM_074073864.1"/>
</dbReference>
<reference evidence="2" key="1">
    <citation type="submission" date="2025-08" db="UniProtKB">
        <authorList>
            <consortium name="RefSeq"/>
        </authorList>
    </citation>
    <scope>IDENTIFICATION</scope>
</reference>
<proteinExistence type="predicted"/>
<name>A0AC58MKN5_CASCN</name>
<protein>
    <submittedName>
        <fullName evidence="2">Sucrase-isomaltase, intestinal</fullName>
    </submittedName>
</protein>
<evidence type="ECO:0000313" key="1">
    <source>
        <dbReference type="Proteomes" id="UP001732720"/>
    </source>
</evidence>
<sequence>MARKKFSALEISLIVLFAIVTIIAIALVIVLATNTPAVDEITPTSTPAGLGKCPSEINDATNERINCIPEQFPTQVVCEQRGCCWRPWNNSVVPWCFFVDNHGYNVEKIERKSTGLEGNLNRIPSPTLFGDDINSVLLTTENQTPSRLRFKITDPNNERYEVPHQFVKEFTGHTLSETLYDVEVAEKPFSIKVTRKSNNKVLFDTSIGPLVYSNQYLQISTKLPSEYMYGLGEHNHKRFRHDLYWKTWPIFTRDEAPGDNNHNLYGHQTFFMCIEDITGKSFGVFLMNSNAMEILIQPTPIVTYRVIGGILDFYIFLGDTPEQVVQQYQELVGLPAMPPYWALGFQLSRWNYQSLDVVKEVVQRNREAGIPYDVQITDIDYMEDKKDFTYDHNTFNGLPEFVKDLHEHGQKYVIILDPAISITNRSNGDPYETYERGNEKHVWVNESDGTTALIGEVWPGLTVYPDFTNPDCIDWWAEECYTFHKEVEYDGIWIDMNEVSSFIQGSLKGCNDNKLNYPPFIPGILDKLMYSKTLCMDAVQKWGKHYDVHSLYGYSMAIATEKAVEKVFPDKRSLILTRSTFAGTGYHATHWLGDNAASWEQMEWSITGMLEFNMFGMPLVGADICGFLYDTTEELCRRWMQLGAFYPYSRNHNADGYAPQDPAYFGQDSLLVKSSRHYLKIRYTLLPFLYTLFYRAHTYGETVARPFLHEFYNDTNSWIEDTQFLWGPALLITPVLKQGAESVSAYIPDATWYDYETGAKRSWRKQRVNMNLPADKIGLHLRGGYILPTQQPEVTTAASRKNPLGLIVALDEHNTAKGDFFWDDGESKDTVLNDTYILYTFSVQSENTLEITCTHSSYEEGTFLAFETIKVLGVTETITGVTVEENDHLIHVHHNYSYDPSDQVLLITDLNLNLGKSFRVKWTQSFVESERFGCYPDKDTVNEDDCKKRGCLWETDSSGTNAPECYFAREHNPYSLSSTQYLSTGIIADLQFNDAIENTQLPSYPISRLRIEVKYHKNDMVQFKIYDAENKRYEVPVPLNIPTTPESTYENRLYDVEIKENPFGIQIRRRSSGRVIWDSRLPGFAFNDQFIQISTRLPSEYLYGFGEVEHTAFKRDLNWHTWGMFTRDQPPGYKLNSYGFHPYYMALEEEGYAHSVLLLNSNAMDVTFQPTPALTYRTIGGILDFYMFLGPTPEVATQQYHEVIGPPVMPPYWALGFQLSRYGYRNTSEIKQLYEEMLAAEIPYDVQYTDIDYMERQLDFTIGERFHDLPQLVDRIREEGLRYIIILDPAISGNETEPYPAFERGIEKDVFVKWPGTDDICWAKVWPDLPNVTIDETITEDEAVNASRAHVAFPDFFRNSTAQWWAREIIDFYNDQMKFDGLWIDMNEPSSFVNGTTTNQCRNDTLNYPPYFPELTKRFEGLHFRTMCMETEQILSDGSSVLHYDVHNLYGWSQLKPTYDAIQKTTGKRGIVISRSTYPTAGRWGGHWLGDNYANWDNMDKSIIGMMEFSLFGISYTGADICGFFNNSEYYLCARWMQLGAFYPFSRNHNIAFMRRQDPVSWNETFAKMSKTILEIRYTLLPYFYTQMHEIHAHGGTVIRPLLHEFFQEKTTWDIFKQFLWGPAFMVTPVLDQHATSVYGYVPDARWYNYNTGEDIGVRREFVNFSTPFDEINLHVRGGYILPCQEPARSTFYSRKNYMKLIVAADDNYMAQGTLFWDDGDSIDTYERDLYFLVQFNFNKTILTSTILKSGYINKSEMRLGYIHVWGAGDTATNVVYLKYNENTEALQVNYEEEKKILSIDLTNSSVTLDEPIEVSW</sequence>
<gene>
    <name evidence="2" type="primary">Si</name>
</gene>
<evidence type="ECO:0000313" key="2">
    <source>
        <dbReference type="RefSeq" id="XP_073929965.1"/>
    </source>
</evidence>
<keyword evidence="1" id="KW-1185">Reference proteome</keyword>
<organism evidence="1 2">
    <name type="scientific">Castor canadensis</name>
    <name type="common">American beaver</name>
    <dbReference type="NCBI Taxonomy" id="51338"/>
    <lineage>
        <taxon>Eukaryota</taxon>
        <taxon>Metazoa</taxon>
        <taxon>Chordata</taxon>
        <taxon>Craniata</taxon>
        <taxon>Vertebrata</taxon>
        <taxon>Euteleostomi</taxon>
        <taxon>Mammalia</taxon>
        <taxon>Eutheria</taxon>
        <taxon>Euarchontoglires</taxon>
        <taxon>Glires</taxon>
        <taxon>Rodentia</taxon>
        <taxon>Castorimorpha</taxon>
        <taxon>Castoridae</taxon>
        <taxon>Castor</taxon>
    </lineage>
</organism>
<accession>A0AC58MKN5</accession>